<evidence type="ECO:0000256" key="1">
    <source>
        <dbReference type="SAM" id="Phobius"/>
    </source>
</evidence>
<dbReference type="EMBL" id="KV749234">
    <property type="protein sequence ID" value="OCL10479.1"/>
    <property type="molecule type" value="Genomic_DNA"/>
</dbReference>
<gene>
    <name evidence="2" type="ORF">AOQ84DRAFT_353505</name>
</gene>
<evidence type="ECO:0000313" key="2">
    <source>
        <dbReference type="EMBL" id="OCL10479.1"/>
    </source>
</evidence>
<dbReference type="AlphaFoldDB" id="A0A8E2F4W7"/>
<protein>
    <submittedName>
        <fullName evidence="2">Uncharacterized protein</fullName>
    </submittedName>
</protein>
<dbReference type="Proteomes" id="UP000250140">
    <property type="component" value="Unassembled WGS sequence"/>
</dbReference>
<organism evidence="2 3">
    <name type="scientific">Glonium stellatum</name>
    <dbReference type="NCBI Taxonomy" id="574774"/>
    <lineage>
        <taxon>Eukaryota</taxon>
        <taxon>Fungi</taxon>
        <taxon>Dikarya</taxon>
        <taxon>Ascomycota</taxon>
        <taxon>Pezizomycotina</taxon>
        <taxon>Dothideomycetes</taxon>
        <taxon>Pleosporomycetidae</taxon>
        <taxon>Gloniales</taxon>
        <taxon>Gloniaceae</taxon>
        <taxon>Glonium</taxon>
    </lineage>
</organism>
<name>A0A8E2F4W7_9PEZI</name>
<keyword evidence="1" id="KW-1133">Transmembrane helix</keyword>
<keyword evidence="1" id="KW-0472">Membrane</keyword>
<accession>A0A8E2F4W7</accession>
<feature type="transmembrane region" description="Helical" evidence="1">
    <location>
        <begin position="20"/>
        <end position="37"/>
    </location>
</feature>
<keyword evidence="1" id="KW-0812">Transmembrane</keyword>
<proteinExistence type="predicted"/>
<keyword evidence="3" id="KW-1185">Reference proteome</keyword>
<evidence type="ECO:0000313" key="3">
    <source>
        <dbReference type="Proteomes" id="UP000250140"/>
    </source>
</evidence>
<sequence>MVGVWSYDLETRDEVSDPWTFMLYDILCWLLFGFCLLEKKLWAALEVSERLTAREFSV</sequence>
<reference evidence="2 3" key="1">
    <citation type="journal article" date="2016" name="Nat. Commun.">
        <title>Ectomycorrhizal ecology is imprinted in the genome of the dominant symbiotic fungus Cenococcum geophilum.</title>
        <authorList>
            <consortium name="DOE Joint Genome Institute"/>
            <person name="Peter M."/>
            <person name="Kohler A."/>
            <person name="Ohm R.A."/>
            <person name="Kuo A."/>
            <person name="Krutzmann J."/>
            <person name="Morin E."/>
            <person name="Arend M."/>
            <person name="Barry K.W."/>
            <person name="Binder M."/>
            <person name="Choi C."/>
            <person name="Clum A."/>
            <person name="Copeland A."/>
            <person name="Grisel N."/>
            <person name="Haridas S."/>
            <person name="Kipfer T."/>
            <person name="LaButti K."/>
            <person name="Lindquist E."/>
            <person name="Lipzen A."/>
            <person name="Maire R."/>
            <person name="Meier B."/>
            <person name="Mihaltcheva S."/>
            <person name="Molinier V."/>
            <person name="Murat C."/>
            <person name="Poggeler S."/>
            <person name="Quandt C.A."/>
            <person name="Sperisen C."/>
            <person name="Tritt A."/>
            <person name="Tisserant E."/>
            <person name="Crous P.W."/>
            <person name="Henrissat B."/>
            <person name="Nehls U."/>
            <person name="Egli S."/>
            <person name="Spatafora J.W."/>
            <person name="Grigoriev I.V."/>
            <person name="Martin F.M."/>
        </authorList>
    </citation>
    <scope>NUCLEOTIDE SEQUENCE [LARGE SCALE GENOMIC DNA]</scope>
    <source>
        <strain evidence="2 3">CBS 207.34</strain>
    </source>
</reference>